<evidence type="ECO:0000256" key="1">
    <source>
        <dbReference type="SAM" id="SignalP"/>
    </source>
</evidence>
<dbReference type="EMBL" id="KY314197">
    <property type="protein sequence ID" value="AQS22631.1"/>
    <property type="molecule type" value="mRNA"/>
</dbReference>
<accession>A0A1S6GLA1</accession>
<organism evidence="2">
    <name type="scientific">Pseudodiaptomus poplesia</name>
    <dbReference type="NCBI Taxonomy" id="213370"/>
    <lineage>
        <taxon>Eukaryota</taxon>
        <taxon>Metazoa</taxon>
        <taxon>Ecdysozoa</taxon>
        <taxon>Arthropoda</taxon>
        <taxon>Crustacea</taxon>
        <taxon>Multicrustacea</taxon>
        <taxon>Hexanauplia</taxon>
        <taxon>Copepoda</taxon>
        <taxon>Calanoida</taxon>
        <taxon>Pseudodiaptomidae</taxon>
        <taxon>Pseudodiaptomus</taxon>
    </lineage>
</organism>
<proteinExistence type="evidence at transcript level"/>
<feature type="chain" id="PRO_5010545839" evidence="1">
    <location>
        <begin position="26"/>
        <end position="131"/>
    </location>
</feature>
<feature type="signal peptide" evidence="1">
    <location>
        <begin position="1"/>
        <end position="25"/>
    </location>
</feature>
<reference evidence="2" key="1">
    <citation type="journal article" date="2017" name="Aquat. Toxicol.">
        <title>Spliced leader-based analyses reveal the effects of polycyclic aromatic hydrocarbons on gene expression in the copepod Pseudodiaptomus poplesia.</title>
        <authorList>
            <person name="Zhuang Y."/>
            <person name="Yang F."/>
            <person name="Xu D."/>
            <person name="Chen H."/>
            <person name="Zhang H."/>
            <person name="Liu G."/>
        </authorList>
    </citation>
    <scope>NUCLEOTIDE SEQUENCE</scope>
</reference>
<evidence type="ECO:0000313" key="2">
    <source>
        <dbReference type="EMBL" id="AQS22631.1"/>
    </source>
</evidence>
<keyword evidence="1" id="KW-0732">Signal</keyword>
<name>A0A1S6GLA1_9MAXI</name>
<dbReference type="AlphaFoldDB" id="A0A1S6GLA1"/>
<sequence>MRMLWCYLALLTVTLVSLLPDQANGAAYSAMTAYSVSPYFSGVKARAKRHVPIENVSFIQPVMGNEGPKPPTQADFKKNRHRYEEIEIEHVRGNNIDHMLGSWEPLGEGGEFHSNGHYFHTRTWNAGQQRF</sequence>
<protein>
    <submittedName>
        <fullName evidence="2">Uncharacterized protein</fullName>
    </submittedName>
</protein>